<comment type="similarity">
    <text evidence="1">Belongs to the eukaryotic initiation factor 4G family.</text>
</comment>
<keyword evidence="3" id="KW-0648">Protein biosynthesis</keyword>
<dbReference type="GO" id="GO:0003743">
    <property type="term" value="F:translation initiation factor activity"/>
    <property type="evidence" value="ECO:0007669"/>
    <property type="project" value="UniProtKB-KW"/>
</dbReference>
<dbReference type="GeneID" id="24423231"/>
<dbReference type="OrthoDB" id="514777at2759"/>
<dbReference type="Proteomes" id="UP000002899">
    <property type="component" value="Chromosome I"/>
</dbReference>
<feature type="compositionally biased region" description="Polar residues" evidence="4">
    <location>
        <begin position="93"/>
        <end position="107"/>
    </location>
</feature>
<dbReference type="InterPro" id="IPR003891">
    <property type="entry name" value="Initiation_fac_eIF4g_MI"/>
</dbReference>
<feature type="compositionally biased region" description="Gly residues" evidence="4">
    <location>
        <begin position="1"/>
        <end position="12"/>
    </location>
</feature>
<dbReference type="GO" id="GO:0003723">
    <property type="term" value="F:RNA binding"/>
    <property type="evidence" value="ECO:0007669"/>
    <property type="project" value="InterPro"/>
</dbReference>
<evidence type="ECO:0000259" key="5">
    <source>
        <dbReference type="PROSITE" id="PS51366"/>
    </source>
</evidence>
<dbReference type="PANTHER" id="PTHR23253">
    <property type="entry name" value="EUKARYOTIC TRANSLATION INITIATION FACTOR 4 GAMMA"/>
    <property type="match status" value="1"/>
</dbReference>
<dbReference type="PROSITE" id="PS51366">
    <property type="entry name" value="MI"/>
    <property type="match status" value="1"/>
</dbReference>
<dbReference type="VEuPathDB" id="PiroplasmaDB:BMR1_01G00780"/>
<dbReference type="KEGG" id="bmic:BMR1_01G00780"/>
<proteinExistence type="inferred from homology"/>
<feature type="region of interest" description="Disordered" evidence="4">
    <location>
        <begin position="184"/>
        <end position="209"/>
    </location>
</feature>
<reference evidence="6 7" key="3">
    <citation type="journal article" date="2016" name="Sci. Rep.">
        <title>Genome-wide diversity and gene expression profiling of Babesia microti isolates identify polymorphic genes that mediate host-pathogen interactions.</title>
        <authorList>
            <person name="Silva J.C."/>
            <person name="Cornillot E."/>
            <person name="McCracken C."/>
            <person name="Usmani-Brown S."/>
            <person name="Dwivedi A."/>
            <person name="Ifeonu O.O."/>
            <person name="Crabtree J."/>
            <person name="Gotia H.T."/>
            <person name="Virji A.Z."/>
            <person name="Reynes C."/>
            <person name="Colinge J."/>
            <person name="Kumar V."/>
            <person name="Lawres L."/>
            <person name="Pazzi J.E."/>
            <person name="Pablo J.V."/>
            <person name="Hung C."/>
            <person name="Brancato J."/>
            <person name="Kumari P."/>
            <person name="Orvis J."/>
            <person name="Tretina K."/>
            <person name="Chibucos M."/>
            <person name="Ott S."/>
            <person name="Sadzewicz L."/>
            <person name="Sengamalay N."/>
            <person name="Shetty A.C."/>
            <person name="Su Q."/>
            <person name="Tallon L."/>
            <person name="Fraser C.M."/>
            <person name="Frutos R."/>
            <person name="Molina D.M."/>
            <person name="Krause P.J."/>
            <person name="Ben Mamoun C."/>
        </authorList>
    </citation>
    <scope>NUCLEOTIDE SEQUENCE [LARGE SCALE GENOMIC DNA]</scope>
    <source>
        <strain evidence="6 7">RI</strain>
    </source>
</reference>
<dbReference type="Pfam" id="PF02854">
    <property type="entry name" value="MIF4G"/>
    <property type="match status" value="1"/>
</dbReference>
<evidence type="ECO:0000256" key="2">
    <source>
        <dbReference type="ARBA" id="ARBA00022540"/>
    </source>
</evidence>
<accession>A0A1N6LWG5</accession>
<dbReference type="InterPro" id="IPR003890">
    <property type="entry name" value="MIF4G-like_typ-3"/>
</dbReference>
<evidence type="ECO:0000313" key="7">
    <source>
        <dbReference type="Proteomes" id="UP000002899"/>
    </source>
</evidence>
<evidence type="ECO:0000313" key="6">
    <source>
        <dbReference type="EMBL" id="SIO73208.1"/>
    </source>
</evidence>
<evidence type="ECO:0000256" key="3">
    <source>
        <dbReference type="ARBA" id="ARBA00022917"/>
    </source>
</evidence>
<sequence>MDKGGGGKGQGLNIGTKSFNPNAPVFIPSAYIQTPTVHSARKTDKIKSSKSKKIHSKSIPQFASSHVESIPSSKLSQSPPPQPPAQIQTQTKTDASTRPNESWLNTNAPEFIPRQYDPSRLFEGTKGGFHHPYYPYPYPYSYQQPILMTPPIPQHQYTIVSQGNERLDQFCIFQQPYSMCHHSSGSTDIVNSPEKPSATTSNAPLVSTQSDLTDSQLNCIKGDLNSGSDAKEDITDALEQLSVIKSEESIDTGSDLPIQDDKSSQIKLDEQHNMHDVARATESTVDNEADTGAKDPPEEVYDCTFDILNMIAIGANLYSMNLLKKPFKFMDAKITMHDTKKHRDDTRSSRHDNYESKKLSGFFSCERYSEIDFVRPVQEQLPKPSETSWVANQKLQKADDTIALVRKVKGLLNRLTYEKFDIIYTQLIQIGVFTMEHLRLLIDVVFDKAVTQHHFISMYGELCSKIKKDIVIEGEEASDESEKNNIVRRLLLDKCQNSFESNLKPMVIPPDLNEEESFEAEQKYKHRMRGNMMFVGELLKRKILAAKVLIACLDQVMLKRAECIVDGDIDRGNNHLEAMCTLLQTVGKSFDTCKWKHLPDLDKHLESLKVIGKDDRVSFRIRCIIKNVLDSRNDRWEDRGAAKNAEIPCKLEELRSKVQAETEKIDRSRGAKTDRDNRDIHRFGRGVKYERTRVCKTDRGDADAKAAEAEFSMSKDVLKRRLKSIVSELAFSSDVNEANECIAELKIPDSKHKMMLVMLFVGIVENCAKVTMHKERRVVLSWFITIARNSLQHSIDEFLNGHDEEQHNYSYLLEDYPVLPTIMDELFTYIKDSGAVKEQVIANWRDSIKNLSL</sequence>
<dbReference type="SUPFAM" id="SSF48371">
    <property type="entry name" value="ARM repeat"/>
    <property type="match status" value="1"/>
</dbReference>
<feature type="domain" description="MI" evidence="5">
    <location>
        <begin position="717"/>
        <end position="846"/>
    </location>
</feature>
<dbReference type="AlphaFoldDB" id="A0A1N6LWG5"/>
<evidence type="ECO:0000256" key="4">
    <source>
        <dbReference type="SAM" id="MobiDB-lite"/>
    </source>
</evidence>
<gene>
    <name evidence="6" type="ORF">BMR1_01G00780</name>
</gene>
<keyword evidence="2 6" id="KW-0396">Initiation factor</keyword>
<evidence type="ECO:0000256" key="1">
    <source>
        <dbReference type="ARBA" id="ARBA00005775"/>
    </source>
</evidence>
<dbReference type="EMBL" id="FO082871">
    <property type="protein sequence ID" value="SIO73208.1"/>
    <property type="molecule type" value="Genomic_DNA"/>
</dbReference>
<keyword evidence="7" id="KW-1185">Reference proteome</keyword>
<dbReference type="SMART" id="SM00543">
    <property type="entry name" value="MIF4G"/>
    <property type="match status" value="1"/>
</dbReference>
<feature type="region of interest" description="Disordered" evidence="4">
    <location>
        <begin position="1"/>
        <end position="107"/>
    </location>
</feature>
<dbReference type="InterPro" id="IPR016024">
    <property type="entry name" value="ARM-type_fold"/>
</dbReference>
<reference evidence="6 7" key="1">
    <citation type="journal article" date="2012" name="Nucleic Acids Res.">
        <title>Sequencing of the smallest Apicomplexan genome from the human pathogen Babesia microti.</title>
        <authorList>
            <person name="Cornillot E."/>
            <person name="Hadj-Kaddour K."/>
            <person name="Dassouli A."/>
            <person name="Noel B."/>
            <person name="Ranwez V."/>
            <person name="Vacherie B."/>
            <person name="Augagneur Y."/>
            <person name="Bres V."/>
            <person name="Duclos A."/>
            <person name="Randazzo S."/>
            <person name="Carcy B."/>
            <person name="Debierre-Grockiego F."/>
            <person name="Delbecq S."/>
            <person name="Moubri-Menage K."/>
            <person name="Shams-Eldin H."/>
            <person name="Usmani-Brown S."/>
            <person name="Bringaud F."/>
            <person name="Wincker P."/>
            <person name="Vivares C.P."/>
            <person name="Schwarz R.T."/>
            <person name="Schetters T.P."/>
            <person name="Krause P.J."/>
            <person name="Gorenflot A."/>
            <person name="Berry V."/>
            <person name="Barbe V."/>
            <person name="Ben Mamoun C."/>
        </authorList>
    </citation>
    <scope>NUCLEOTIDE SEQUENCE [LARGE SCALE GENOMIC DNA]</scope>
    <source>
        <strain evidence="6 7">RI</strain>
    </source>
</reference>
<reference evidence="6 7" key="2">
    <citation type="journal article" date="2013" name="PLoS ONE">
        <title>Whole genome mapping and re-organization of the nuclear and mitochondrial genomes of Babesia microti isolates.</title>
        <authorList>
            <person name="Cornillot E."/>
            <person name="Dassouli A."/>
            <person name="Garg A."/>
            <person name="Pachikara N."/>
            <person name="Randazzo S."/>
            <person name="Depoix D."/>
            <person name="Carcy B."/>
            <person name="Delbecq S."/>
            <person name="Frutos R."/>
            <person name="Silva J.C."/>
            <person name="Sutton R."/>
            <person name="Krause P.J."/>
            <person name="Mamoun C.B."/>
        </authorList>
    </citation>
    <scope>NUCLEOTIDE SEQUENCE [LARGE SCALE GENOMIC DNA]</scope>
    <source>
        <strain evidence="6 7">RI</strain>
    </source>
</reference>
<protein>
    <submittedName>
        <fullName evidence="6">Translation initiation factor eIF-4F</fullName>
    </submittedName>
</protein>
<organism evidence="6 7">
    <name type="scientific">Babesia microti (strain RI)</name>
    <dbReference type="NCBI Taxonomy" id="1133968"/>
    <lineage>
        <taxon>Eukaryota</taxon>
        <taxon>Sar</taxon>
        <taxon>Alveolata</taxon>
        <taxon>Apicomplexa</taxon>
        <taxon>Aconoidasida</taxon>
        <taxon>Piroplasmida</taxon>
        <taxon>Babesiidae</taxon>
        <taxon>Babesia</taxon>
    </lineage>
</organism>
<dbReference type="RefSeq" id="XP_021337316.1">
    <property type="nucleotide sequence ID" value="XM_021481724.1"/>
</dbReference>
<dbReference type="Gene3D" id="1.25.40.180">
    <property type="match status" value="2"/>
</dbReference>
<name>A0A1N6LWG5_BABMR</name>
<feature type="compositionally biased region" description="Polar residues" evidence="4">
    <location>
        <begin position="197"/>
        <end position="209"/>
    </location>
</feature>